<gene>
    <name evidence="1" type="primary">Acey_s0049.g1766</name>
    <name evidence="1" type="ORF">Y032_0049g1766</name>
</gene>
<evidence type="ECO:0000313" key="2">
    <source>
        <dbReference type="Proteomes" id="UP000024635"/>
    </source>
</evidence>
<keyword evidence="2" id="KW-1185">Reference proteome</keyword>
<reference evidence="2" key="1">
    <citation type="journal article" date="2015" name="Nat. Genet.">
        <title>The genome and transcriptome of the zoonotic hookworm Ancylostoma ceylanicum identify infection-specific gene families.</title>
        <authorList>
            <person name="Schwarz E.M."/>
            <person name="Hu Y."/>
            <person name="Antoshechkin I."/>
            <person name="Miller M.M."/>
            <person name="Sternberg P.W."/>
            <person name="Aroian R.V."/>
        </authorList>
    </citation>
    <scope>NUCLEOTIDE SEQUENCE</scope>
    <source>
        <strain evidence="2">HY135</strain>
    </source>
</reference>
<comment type="caution">
    <text evidence="1">The sequence shown here is derived from an EMBL/GenBank/DDBJ whole genome shotgun (WGS) entry which is preliminary data.</text>
</comment>
<dbReference type="EMBL" id="JARK01001385">
    <property type="protein sequence ID" value="EYC11782.1"/>
    <property type="molecule type" value="Genomic_DNA"/>
</dbReference>
<protein>
    <submittedName>
        <fullName evidence="1">Uncharacterized protein</fullName>
    </submittedName>
</protein>
<sequence>MKSSKMPLWCLKQMAINLASSNFYSVAYRTLKVLMNKTVPSDFIECGDQRDLELKSNRKTRDKTANSECSSCSVISYWERQSRLPLPRPQHPRGAGETTPNIHSVSPRRVDVAATRVVIGVSYTSLVLVSPATQELHEYANVSAHVSVGCAGTRKGN</sequence>
<dbReference type="Proteomes" id="UP000024635">
    <property type="component" value="Unassembled WGS sequence"/>
</dbReference>
<accession>A0A016UA99</accession>
<name>A0A016UA99_9BILA</name>
<proteinExistence type="predicted"/>
<evidence type="ECO:0000313" key="1">
    <source>
        <dbReference type="EMBL" id="EYC11782.1"/>
    </source>
</evidence>
<organism evidence="1 2">
    <name type="scientific">Ancylostoma ceylanicum</name>
    <dbReference type="NCBI Taxonomy" id="53326"/>
    <lineage>
        <taxon>Eukaryota</taxon>
        <taxon>Metazoa</taxon>
        <taxon>Ecdysozoa</taxon>
        <taxon>Nematoda</taxon>
        <taxon>Chromadorea</taxon>
        <taxon>Rhabditida</taxon>
        <taxon>Rhabditina</taxon>
        <taxon>Rhabditomorpha</taxon>
        <taxon>Strongyloidea</taxon>
        <taxon>Ancylostomatidae</taxon>
        <taxon>Ancylostomatinae</taxon>
        <taxon>Ancylostoma</taxon>
    </lineage>
</organism>
<dbReference type="AlphaFoldDB" id="A0A016UA99"/>